<sequence length="109" mass="12879">MVFPTNRLIYYRVPSNQPTMLINKLCQQIMPANHSPGLEQDLMELVEEYPFLFSTSGEVCMWTKRKSSNQEVFKFQDPTTPPHKMFRDKHGIFPRVHWKLPRNGTSFCM</sequence>
<keyword evidence="2" id="KW-1185">Reference proteome</keyword>
<proteinExistence type="predicted"/>
<reference evidence="1" key="1">
    <citation type="journal article" date="2023" name="G3 (Bethesda)">
        <title>Whole genome assembly and annotation of the endangered Caribbean coral Acropora cervicornis.</title>
        <authorList>
            <person name="Selwyn J.D."/>
            <person name="Vollmer S.V."/>
        </authorList>
    </citation>
    <scope>NUCLEOTIDE SEQUENCE</scope>
    <source>
        <strain evidence="1">K2</strain>
    </source>
</reference>
<comment type="caution">
    <text evidence="1">The sequence shown here is derived from an EMBL/GenBank/DDBJ whole genome shotgun (WGS) entry which is preliminary data.</text>
</comment>
<protein>
    <submittedName>
        <fullName evidence="1">Uncharacterized protein</fullName>
    </submittedName>
</protein>
<organism evidence="1 2">
    <name type="scientific">Acropora cervicornis</name>
    <name type="common">Staghorn coral</name>
    <dbReference type="NCBI Taxonomy" id="6130"/>
    <lineage>
        <taxon>Eukaryota</taxon>
        <taxon>Metazoa</taxon>
        <taxon>Cnidaria</taxon>
        <taxon>Anthozoa</taxon>
        <taxon>Hexacorallia</taxon>
        <taxon>Scleractinia</taxon>
        <taxon>Astrocoeniina</taxon>
        <taxon>Acroporidae</taxon>
        <taxon>Acropora</taxon>
    </lineage>
</organism>
<evidence type="ECO:0000313" key="1">
    <source>
        <dbReference type="EMBL" id="KAK2565279.1"/>
    </source>
</evidence>
<dbReference type="Proteomes" id="UP001249851">
    <property type="component" value="Unassembled WGS sequence"/>
</dbReference>
<evidence type="ECO:0000313" key="2">
    <source>
        <dbReference type="Proteomes" id="UP001249851"/>
    </source>
</evidence>
<dbReference type="EMBL" id="JARQWQ010000020">
    <property type="protein sequence ID" value="KAK2565279.1"/>
    <property type="molecule type" value="Genomic_DNA"/>
</dbReference>
<dbReference type="AlphaFoldDB" id="A0AAD9V8M5"/>
<gene>
    <name evidence="1" type="ORF">P5673_011235</name>
</gene>
<reference evidence="1" key="2">
    <citation type="journal article" date="2023" name="Science">
        <title>Genomic signatures of disease resistance in endangered staghorn corals.</title>
        <authorList>
            <person name="Vollmer S.V."/>
            <person name="Selwyn J.D."/>
            <person name="Despard B.A."/>
            <person name="Roesel C.L."/>
        </authorList>
    </citation>
    <scope>NUCLEOTIDE SEQUENCE</scope>
    <source>
        <strain evidence="1">K2</strain>
    </source>
</reference>
<name>A0AAD9V8M5_ACRCE</name>
<accession>A0AAD9V8M5</accession>